<dbReference type="InterPro" id="IPR007372">
    <property type="entry name" value="Lipid/polyisoprenoid-bd_YceI"/>
</dbReference>
<keyword evidence="4" id="KW-1185">Reference proteome</keyword>
<dbReference type="STRING" id="29536.FLB_26840"/>
<reference evidence="4" key="1">
    <citation type="submission" date="2016-10" db="EMBL/GenBank/DDBJ databases">
        <authorList>
            <person name="Varghese N."/>
            <person name="Submissions S."/>
        </authorList>
    </citation>
    <scope>NUCLEOTIDE SEQUENCE [LARGE SCALE GENOMIC DNA]</scope>
    <source>
        <strain evidence="4">DSM 4002</strain>
    </source>
</reference>
<name>A0A1I4S359_9FLAO</name>
<feature type="chain" id="PRO_5010315173" evidence="1">
    <location>
        <begin position="25"/>
        <end position="188"/>
    </location>
</feature>
<dbReference type="RefSeq" id="WP_035717570.1">
    <property type="nucleotide sequence ID" value="NZ_CBCRUM010000004.1"/>
</dbReference>
<accession>A0A1I4S359</accession>
<gene>
    <name evidence="3" type="ORF">SAMN05444143_101646</name>
</gene>
<feature type="signal peptide" evidence="1">
    <location>
        <begin position="1"/>
        <end position="24"/>
    </location>
</feature>
<proteinExistence type="predicted"/>
<protein>
    <submittedName>
        <fullName evidence="3">Polyisoprenoid-binding protein YceI</fullName>
    </submittedName>
</protein>
<evidence type="ECO:0000259" key="2">
    <source>
        <dbReference type="SMART" id="SM00867"/>
    </source>
</evidence>
<dbReference type="InterPro" id="IPR036761">
    <property type="entry name" value="TTHA0802/YceI-like_sf"/>
</dbReference>
<dbReference type="SMART" id="SM00867">
    <property type="entry name" value="YceI"/>
    <property type="match status" value="1"/>
</dbReference>
<dbReference type="EMBL" id="FOUT01000001">
    <property type="protein sequence ID" value="SFM58938.1"/>
    <property type="molecule type" value="Genomic_DNA"/>
</dbReference>
<dbReference type="AlphaFoldDB" id="A0A1I4S359"/>
<evidence type="ECO:0000256" key="1">
    <source>
        <dbReference type="SAM" id="SignalP"/>
    </source>
</evidence>
<evidence type="ECO:0000313" key="3">
    <source>
        <dbReference type="EMBL" id="SFM58938.1"/>
    </source>
</evidence>
<evidence type="ECO:0000313" key="4">
    <source>
        <dbReference type="Proteomes" id="UP000182961"/>
    </source>
</evidence>
<dbReference type="Gene3D" id="2.40.128.110">
    <property type="entry name" value="Lipid/polyisoprenoid-binding, YceI-like"/>
    <property type="match status" value="1"/>
</dbReference>
<dbReference type="SUPFAM" id="SSF101874">
    <property type="entry name" value="YceI-like"/>
    <property type="match status" value="1"/>
</dbReference>
<feature type="domain" description="Lipid/polyisoprenoid-binding YceI-like" evidence="2">
    <location>
        <begin position="27"/>
        <end position="188"/>
    </location>
</feature>
<dbReference type="Proteomes" id="UP000182961">
    <property type="component" value="Unassembled WGS sequence"/>
</dbReference>
<keyword evidence="1" id="KW-0732">Signal</keyword>
<dbReference type="eggNOG" id="COG2353">
    <property type="taxonomic scope" value="Bacteria"/>
</dbReference>
<organism evidence="3 4">
    <name type="scientific">Flavobacterium succinicans</name>
    <dbReference type="NCBI Taxonomy" id="29536"/>
    <lineage>
        <taxon>Bacteria</taxon>
        <taxon>Pseudomonadati</taxon>
        <taxon>Bacteroidota</taxon>
        <taxon>Flavobacteriia</taxon>
        <taxon>Flavobacteriales</taxon>
        <taxon>Flavobacteriaceae</taxon>
        <taxon>Flavobacterium</taxon>
    </lineage>
</organism>
<dbReference type="Pfam" id="PF04264">
    <property type="entry name" value="YceI"/>
    <property type="match status" value="1"/>
</dbReference>
<sequence length="188" mass="20590">MKFSKKQSILVLFALVFINITASAQKNYILDTKTSFSVFGTSTLHDWEMTSASKNGNANLTVTDSKVVDINSINIDLAVETIKSGKSGMDKIAYETLNIKKFKTIKYVLKSASKVNETTWNLTGTYTIAGVSKDLKTQIKVAVVNGVVNIQGANKITFDEFGMKAPTALLGTIKTGKDLTIKFNLNYK</sequence>